<accession>A0ABS9L0W2</accession>
<keyword evidence="3" id="KW-1185">Reference proteome</keyword>
<comment type="caution">
    <text evidence="2">The sequence shown here is derived from an EMBL/GenBank/DDBJ whole genome shotgun (WGS) entry which is preliminary data.</text>
</comment>
<gene>
    <name evidence="2" type="ORF">LVY72_00165</name>
</gene>
<feature type="transmembrane region" description="Helical" evidence="1">
    <location>
        <begin position="29"/>
        <end position="49"/>
    </location>
</feature>
<sequence length="53" mass="5574">MWSIVLMGLAGLLAGGAISFRSQKLPTLLVVVFWVLAAMSLLAAYLLTLGPAK</sequence>
<protein>
    <submittedName>
        <fullName evidence="2">Uncharacterized protein</fullName>
    </submittedName>
</protein>
<evidence type="ECO:0000313" key="2">
    <source>
        <dbReference type="EMBL" id="MCG2620322.1"/>
    </source>
</evidence>
<reference evidence="2" key="1">
    <citation type="submission" date="2022-01" db="EMBL/GenBank/DDBJ databases">
        <authorList>
            <person name="Jo J.-H."/>
            <person name="Im W.-T."/>
        </authorList>
    </citation>
    <scope>NUCLEOTIDE SEQUENCE</scope>
    <source>
        <strain evidence="2">I2-34</strain>
    </source>
</reference>
<proteinExistence type="predicted"/>
<name>A0ABS9L0W2_9MICC</name>
<keyword evidence="1" id="KW-0812">Transmembrane</keyword>
<dbReference type="EMBL" id="JAKLTQ010000001">
    <property type="protein sequence ID" value="MCG2620322.1"/>
    <property type="molecule type" value="Genomic_DNA"/>
</dbReference>
<keyword evidence="1" id="KW-0472">Membrane</keyword>
<organism evidence="2 3">
    <name type="scientific">Arthrobacter hankyongi</name>
    <dbReference type="NCBI Taxonomy" id="2904801"/>
    <lineage>
        <taxon>Bacteria</taxon>
        <taxon>Bacillati</taxon>
        <taxon>Actinomycetota</taxon>
        <taxon>Actinomycetes</taxon>
        <taxon>Micrococcales</taxon>
        <taxon>Micrococcaceae</taxon>
        <taxon>Arthrobacter</taxon>
    </lineage>
</organism>
<evidence type="ECO:0000313" key="3">
    <source>
        <dbReference type="Proteomes" id="UP001165368"/>
    </source>
</evidence>
<dbReference type="RefSeq" id="WP_237817430.1">
    <property type="nucleotide sequence ID" value="NZ_JAKLTQ010000001.1"/>
</dbReference>
<keyword evidence="1" id="KW-1133">Transmembrane helix</keyword>
<evidence type="ECO:0000256" key="1">
    <source>
        <dbReference type="SAM" id="Phobius"/>
    </source>
</evidence>
<dbReference type="Proteomes" id="UP001165368">
    <property type="component" value="Unassembled WGS sequence"/>
</dbReference>